<evidence type="ECO:0000313" key="2">
    <source>
        <dbReference type="Proteomes" id="UP001303899"/>
    </source>
</evidence>
<gene>
    <name evidence="1" type="ORF">VB776_24015</name>
</gene>
<proteinExistence type="predicted"/>
<protein>
    <submittedName>
        <fullName evidence="1">Uncharacterized protein</fullName>
    </submittedName>
</protein>
<reference evidence="1 2" key="1">
    <citation type="submission" date="2023-12" db="EMBL/GenBank/DDBJ databases">
        <title>Novel species of the genus Arcicella isolated from rivers.</title>
        <authorList>
            <person name="Lu H."/>
        </authorList>
    </citation>
    <scope>NUCLEOTIDE SEQUENCE [LARGE SCALE GENOMIC DNA]</scope>
    <source>
        <strain evidence="1 2">DC2W</strain>
    </source>
</reference>
<keyword evidence="2" id="KW-1185">Reference proteome</keyword>
<organism evidence="1 2">
    <name type="scientific">Arcicella gelida</name>
    <dbReference type="NCBI Taxonomy" id="2984195"/>
    <lineage>
        <taxon>Bacteria</taxon>
        <taxon>Pseudomonadati</taxon>
        <taxon>Bacteroidota</taxon>
        <taxon>Cytophagia</taxon>
        <taxon>Cytophagales</taxon>
        <taxon>Flectobacillaceae</taxon>
        <taxon>Arcicella</taxon>
    </lineage>
</organism>
<comment type="caution">
    <text evidence="1">The sequence shown here is derived from an EMBL/GenBank/DDBJ whole genome shotgun (WGS) entry which is preliminary data.</text>
</comment>
<dbReference type="RefSeq" id="WP_323699393.1">
    <property type="nucleotide sequence ID" value="NZ_JAYGIL010000055.1"/>
</dbReference>
<sequence>MKNYEKIKNTLVSAEEEKAFKLLKSIEMDIAVYSSSLIDSFVVLKPCQVKNDIALLLADMSKEDFVPIVINDVKKYLNGEDIGSLIYALLDKNIGNYIVDIIDILCNLNPKKDNFEAFEMIHLILKEYEGKVSKKDIDTSVLLINNTLKSVDKNEQRYNYISWCLNWLLQKKAILEFIDKMEQKPEISLCDSH</sequence>
<accession>A0ABU5SC17</accession>
<evidence type="ECO:0000313" key="1">
    <source>
        <dbReference type="EMBL" id="MEA5406027.1"/>
    </source>
</evidence>
<name>A0ABU5SC17_9BACT</name>
<dbReference type="EMBL" id="JAYGIL010000055">
    <property type="protein sequence ID" value="MEA5406027.1"/>
    <property type="molecule type" value="Genomic_DNA"/>
</dbReference>
<dbReference type="Proteomes" id="UP001303899">
    <property type="component" value="Unassembled WGS sequence"/>
</dbReference>